<organism evidence="1">
    <name type="scientific">Barrientosiimonas endolithica</name>
    <dbReference type="NCBI Taxonomy" id="1535208"/>
    <lineage>
        <taxon>Bacteria</taxon>
        <taxon>Bacillati</taxon>
        <taxon>Actinomycetota</taxon>
        <taxon>Actinomycetes</taxon>
        <taxon>Micrococcales</taxon>
        <taxon>Dermacoccaceae</taxon>
        <taxon>Barrientosiimonas</taxon>
    </lineage>
</organism>
<reference evidence="1" key="2">
    <citation type="submission" date="2023-02" db="EMBL/GenBank/DDBJ databases">
        <authorList>
            <person name="Sun Q."/>
            <person name="Mori K."/>
        </authorList>
    </citation>
    <scope>NUCLEOTIDE SEQUENCE</scope>
    <source>
        <strain evidence="1">NBRC 110608</strain>
    </source>
</reference>
<protein>
    <recommendedName>
        <fullName evidence="2">Aminotransferase class I/classII domain-containing protein</fullName>
    </recommendedName>
</protein>
<dbReference type="Gene3D" id="3.90.1150.10">
    <property type="entry name" value="Aspartate Aminotransferase, domain 1"/>
    <property type="match status" value="1"/>
</dbReference>
<dbReference type="SUPFAM" id="SSF53383">
    <property type="entry name" value="PLP-dependent transferases"/>
    <property type="match status" value="1"/>
</dbReference>
<sequence>MIVSAGTWYDPDQGAGWVRFNLGTSPEVITAAVDRMAAALEPVE</sequence>
<reference evidence="1" key="1">
    <citation type="journal article" date="2014" name="Int. J. Syst. Evol. Microbiol.">
        <title>Complete genome of a new Firmicutes species belonging to the dominant human colonic microbiota ('Ruminococcus bicirculans') reveals two chromosomes and a selective capacity to utilize plant glucans.</title>
        <authorList>
            <consortium name="NISC Comparative Sequencing Program"/>
            <person name="Wegmann U."/>
            <person name="Louis P."/>
            <person name="Goesmann A."/>
            <person name="Henrissat B."/>
            <person name="Duncan S.H."/>
            <person name="Flint H.J."/>
        </authorList>
    </citation>
    <scope>NUCLEOTIDE SEQUENCE</scope>
    <source>
        <strain evidence="1">NBRC 110608</strain>
    </source>
</reference>
<proteinExistence type="predicted"/>
<dbReference type="EMBL" id="AP027735">
    <property type="protein sequence ID" value="BDZ60085.1"/>
    <property type="molecule type" value="Genomic_DNA"/>
</dbReference>
<dbReference type="InterPro" id="IPR015422">
    <property type="entry name" value="PyrdxlP-dep_Trfase_small"/>
</dbReference>
<evidence type="ECO:0008006" key="2">
    <source>
        <dbReference type="Google" id="ProtNLM"/>
    </source>
</evidence>
<gene>
    <name evidence="1" type="ORF">GCM10025872_37420</name>
</gene>
<evidence type="ECO:0000313" key="1">
    <source>
        <dbReference type="EMBL" id="BDZ60085.1"/>
    </source>
</evidence>
<dbReference type="InterPro" id="IPR015424">
    <property type="entry name" value="PyrdxlP-dep_Trfase"/>
</dbReference>
<name>A0ABN6YRY6_9MICO</name>
<accession>A0ABN6YRY6</accession>
<dbReference type="RefSeq" id="WP_289231860.1">
    <property type="nucleotide sequence ID" value="NZ_AP027735.1"/>
</dbReference>